<proteinExistence type="predicted"/>
<dbReference type="HOGENOM" id="CLU_1030496_0_0_1"/>
<protein>
    <submittedName>
        <fullName evidence="1">Uncharacterized protein</fullName>
    </submittedName>
</protein>
<dbReference type="AlphaFoldDB" id="A0A074Y0A6"/>
<dbReference type="OrthoDB" id="3911324at2759"/>
<reference evidence="1 2" key="1">
    <citation type="journal article" date="2014" name="BMC Genomics">
        <title>Genome sequencing of four Aureobasidium pullulans varieties: biotechnological potential, stress tolerance, and description of new species.</title>
        <authorList>
            <person name="Gostin Ar C."/>
            <person name="Ohm R.A."/>
            <person name="Kogej T."/>
            <person name="Sonjak S."/>
            <person name="Turk M."/>
            <person name="Zajc J."/>
            <person name="Zalar P."/>
            <person name="Grube M."/>
            <person name="Sun H."/>
            <person name="Han J."/>
            <person name="Sharma A."/>
            <person name="Chiniquy J."/>
            <person name="Ngan C.Y."/>
            <person name="Lipzen A."/>
            <person name="Barry K."/>
            <person name="Grigoriev I.V."/>
            <person name="Gunde-Cimerman N."/>
        </authorList>
    </citation>
    <scope>NUCLEOTIDE SEQUENCE [LARGE SCALE GENOMIC DNA]</scope>
    <source>
        <strain evidence="1 2">EXF-150</strain>
    </source>
</reference>
<dbReference type="GeneID" id="40749890"/>
<dbReference type="RefSeq" id="XP_029763804.1">
    <property type="nucleotide sequence ID" value="XM_029907584.1"/>
</dbReference>
<keyword evidence="2" id="KW-1185">Reference proteome</keyword>
<name>A0A074Y0A6_AURPU</name>
<gene>
    <name evidence="1" type="ORF">M438DRAFT_362482</name>
</gene>
<sequence>MSSTTASILENTKPHNITAWSYDISIQMLEDDISKLKKNPTQNNLEHIFKKETSITEKKIALEKHCRQFGITYKKFGTEESEIKLESTNGEKAETKTETANGEAGVMTKDEAKHTPVSSAEVPVPLVQVNKMETDSSVPPIDAATDAANAAALDEIMFPPITGMLNGIYSPQPHQSGMSAQALLNSDFSFTRAVDAEVDDPFIASPGNDTSTGFFPSSPSSNINQFPSFGGFGGGGTVGQINDGHFPVENYTTAGMNMTTEEFIAQDLARQEALAASGKIAHNGVAHSDIQDFGASAGPVKEPDFKADDDDEDMTFDAPVIEHTKVVIPGMENDDF</sequence>
<organism evidence="1 2">
    <name type="scientific">Aureobasidium pullulans EXF-150</name>
    <dbReference type="NCBI Taxonomy" id="1043002"/>
    <lineage>
        <taxon>Eukaryota</taxon>
        <taxon>Fungi</taxon>
        <taxon>Dikarya</taxon>
        <taxon>Ascomycota</taxon>
        <taxon>Pezizomycotina</taxon>
        <taxon>Dothideomycetes</taxon>
        <taxon>Dothideomycetidae</taxon>
        <taxon>Dothideales</taxon>
        <taxon>Saccotheciaceae</taxon>
        <taxon>Aureobasidium</taxon>
    </lineage>
</organism>
<dbReference type="Proteomes" id="UP000030706">
    <property type="component" value="Unassembled WGS sequence"/>
</dbReference>
<evidence type="ECO:0000313" key="1">
    <source>
        <dbReference type="EMBL" id="KEQ87617.1"/>
    </source>
</evidence>
<dbReference type="EMBL" id="KL584976">
    <property type="protein sequence ID" value="KEQ87617.1"/>
    <property type="molecule type" value="Genomic_DNA"/>
</dbReference>
<accession>A0A074Y0A6</accession>
<evidence type="ECO:0000313" key="2">
    <source>
        <dbReference type="Proteomes" id="UP000030706"/>
    </source>
</evidence>